<dbReference type="PANTHER" id="PTHR36206:SF4">
    <property type="entry name" value="HYPOTHETICAL CONSERVED PROTEIN (EUROFUNG)-RELATED"/>
    <property type="match status" value="1"/>
</dbReference>
<dbReference type="Pfam" id="PF00172">
    <property type="entry name" value="Zn_clus"/>
    <property type="match status" value="1"/>
</dbReference>
<dbReference type="GO" id="GO:0003677">
    <property type="term" value="F:DNA binding"/>
    <property type="evidence" value="ECO:0007669"/>
    <property type="project" value="UniProtKB-KW"/>
</dbReference>
<evidence type="ECO:0000313" key="10">
    <source>
        <dbReference type="Proteomes" id="UP000749293"/>
    </source>
</evidence>
<dbReference type="CDD" id="cd00067">
    <property type="entry name" value="GAL4"/>
    <property type="match status" value="1"/>
</dbReference>
<keyword evidence="2" id="KW-0862">Zinc</keyword>
<accession>A0A9P4Z0V7</accession>
<dbReference type="GeneID" id="55966476"/>
<evidence type="ECO:0000259" key="8">
    <source>
        <dbReference type="SMART" id="SM00066"/>
    </source>
</evidence>
<dbReference type="InterPro" id="IPR052360">
    <property type="entry name" value="Transcr_Regulatory_Proteins"/>
</dbReference>
<feature type="region of interest" description="Disordered" evidence="7">
    <location>
        <begin position="68"/>
        <end position="139"/>
    </location>
</feature>
<keyword evidence="1" id="KW-0479">Metal-binding</keyword>
<dbReference type="SMART" id="SM00066">
    <property type="entry name" value="GAL4"/>
    <property type="match status" value="1"/>
</dbReference>
<dbReference type="AlphaFoldDB" id="A0A9P4Z0V7"/>
<comment type="caution">
    <text evidence="9">The sequence shown here is derived from an EMBL/GenBank/DDBJ whole genome shotgun (WGS) entry which is preliminary data.</text>
</comment>
<sequence length="316" mass="35235">MIDRRTTAAFPLKNRPRATRAIVTKVRTGCITCILGKRRHVKCDEAKPSCQRCIKWRGHCDGYENARAGHSKKAKGETRQSTPIEGSGGDQLEIRQSNSSTPVPKNSRILVRPHGDRQTDLPAVPVRSESHRRQMEGGSVEPEALGQEFWHVMVPYLLRHRASIWYAKLAIHALLDAKYGHDQTAASYRRALRYHGIALSQLRKEVTSQGTLQSATVCCLFFVIFDLMNGDHGAAQAHASSGCRMMSELCESNGPDFDIGDLMQRELQRALEFVMAQAAGSNQDASPLEALKRLIRRWQPCQGGEEEEEAASIRSC</sequence>
<name>A0A9P4Z0V7_9HYPO</name>
<dbReference type="RefSeq" id="XP_035325162.1">
    <property type="nucleotide sequence ID" value="XM_035462232.1"/>
</dbReference>
<organism evidence="9 10">
    <name type="scientific">Geosmithia morbida</name>
    <dbReference type="NCBI Taxonomy" id="1094350"/>
    <lineage>
        <taxon>Eukaryota</taxon>
        <taxon>Fungi</taxon>
        <taxon>Dikarya</taxon>
        <taxon>Ascomycota</taxon>
        <taxon>Pezizomycotina</taxon>
        <taxon>Sordariomycetes</taxon>
        <taxon>Hypocreomycetidae</taxon>
        <taxon>Hypocreales</taxon>
        <taxon>Bionectriaceae</taxon>
        <taxon>Geosmithia</taxon>
    </lineage>
</organism>
<evidence type="ECO:0000313" key="9">
    <source>
        <dbReference type="EMBL" id="KAF4126510.1"/>
    </source>
</evidence>
<keyword evidence="4" id="KW-0238">DNA-binding</keyword>
<dbReference type="GO" id="GO:0008270">
    <property type="term" value="F:zinc ion binding"/>
    <property type="evidence" value="ECO:0007669"/>
    <property type="project" value="InterPro"/>
</dbReference>
<proteinExistence type="predicted"/>
<evidence type="ECO:0000256" key="1">
    <source>
        <dbReference type="ARBA" id="ARBA00022723"/>
    </source>
</evidence>
<keyword evidence="10" id="KW-1185">Reference proteome</keyword>
<dbReference type="Proteomes" id="UP000749293">
    <property type="component" value="Unassembled WGS sequence"/>
</dbReference>
<dbReference type="PANTHER" id="PTHR36206">
    <property type="entry name" value="ASPERCRYPTIN BIOSYNTHESIS CLUSTER-SPECIFIC TRANSCRIPTION REGULATOR ATNN-RELATED"/>
    <property type="match status" value="1"/>
</dbReference>
<keyword evidence="5" id="KW-0804">Transcription</keyword>
<reference evidence="9" key="1">
    <citation type="submission" date="2020-03" db="EMBL/GenBank/DDBJ databases">
        <title>Site-based positive gene gene selection in Geosmithia morbida across the United States reveals a broad range of putative effectors and factors for local host and environmental adapation.</title>
        <authorList>
            <person name="Onufrak A."/>
            <person name="Murdoch R.W."/>
            <person name="Gazis R."/>
            <person name="Huff M."/>
            <person name="Staton M."/>
            <person name="Klingeman W."/>
            <person name="Hadziabdic D."/>
        </authorList>
    </citation>
    <scope>NUCLEOTIDE SEQUENCE</scope>
    <source>
        <strain evidence="9">1262</strain>
    </source>
</reference>
<dbReference type="InterPro" id="IPR001138">
    <property type="entry name" value="Zn2Cys6_DnaBD"/>
</dbReference>
<evidence type="ECO:0000256" key="4">
    <source>
        <dbReference type="ARBA" id="ARBA00023125"/>
    </source>
</evidence>
<dbReference type="SUPFAM" id="SSF57701">
    <property type="entry name" value="Zn2/Cys6 DNA-binding domain"/>
    <property type="match status" value="1"/>
</dbReference>
<evidence type="ECO:0000256" key="2">
    <source>
        <dbReference type="ARBA" id="ARBA00022833"/>
    </source>
</evidence>
<keyword evidence="6" id="KW-0539">Nucleus</keyword>
<gene>
    <name evidence="9" type="ORF">GMORB2_0246</name>
</gene>
<feature type="domain" description="Zn(2)-C6 fungal-type" evidence="8">
    <location>
        <begin position="24"/>
        <end position="71"/>
    </location>
</feature>
<evidence type="ECO:0000256" key="7">
    <source>
        <dbReference type="SAM" id="MobiDB-lite"/>
    </source>
</evidence>
<evidence type="ECO:0000256" key="6">
    <source>
        <dbReference type="ARBA" id="ARBA00023242"/>
    </source>
</evidence>
<dbReference type="OrthoDB" id="2593732at2759"/>
<evidence type="ECO:0000256" key="5">
    <source>
        <dbReference type="ARBA" id="ARBA00023163"/>
    </source>
</evidence>
<dbReference type="Gene3D" id="4.10.240.10">
    <property type="entry name" value="Zn(2)-C6 fungal-type DNA-binding domain"/>
    <property type="match status" value="1"/>
</dbReference>
<dbReference type="InterPro" id="IPR036864">
    <property type="entry name" value="Zn2-C6_fun-type_DNA-bd_sf"/>
</dbReference>
<dbReference type="GO" id="GO:0000981">
    <property type="term" value="F:DNA-binding transcription factor activity, RNA polymerase II-specific"/>
    <property type="evidence" value="ECO:0007669"/>
    <property type="project" value="InterPro"/>
</dbReference>
<protein>
    <submittedName>
        <fullName evidence="9">Fungal Zn(2)-Cys(6) binuclear cluster domain</fullName>
    </submittedName>
</protein>
<feature type="compositionally biased region" description="Polar residues" evidence="7">
    <location>
        <begin position="94"/>
        <end position="104"/>
    </location>
</feature>
<keyword evidence="3" id="KW-0805">Transcription regulation</keyword>
<evidence type="ECO:0000256" key="3">
    <source>
        <dbReference type="ARBA" id="ARBA00023015"/>
    </source>
</evidence>
<dbReference type="EMBL" id="JAANYQ010000001">
    <property type="protein sequence ID" value="KAF4126510.1"/>
    <property type="molecule type" value="Genomic_DNA"/>
</dbReference>